<proteinExistence type="predicted"/>
<sequence>SCSGLRDFILPGFHPSSLLHPTLIPSLIIKAVGGSVTFHSNNTDTQPGSSEPLFYEDKFKTRFTVSEDGRALSISQLRMEDAGTYSVTIAGKISTFILLVYKPTVTCESQNCSDGRCLISLRCSVPGTSFGNVSYTWRVRDWQWERQSLEITVNKSSQGQSEPLTCTARNAVSSRNVTVTSPEGLCSGESRGKVADPSPLRTTTKLRLGWEDPSPLENHGKVELGVGIWRRDGKVEVGMS</sequence>
<keyword evidence="2" id="KW-0732">Signal</keyword>
<comment type="subcellular location">
    <subcellularLocation>
        <location evidence="1">Membrane</location>
    </subcellularLocation>
</comment>
<reference evidence="6" key="1">
    <citation type="submission" date="2025-08" db="UniProtKB">
        <authorList>
            <consortium name="Ensembl"/>
        </authorList>
    </citation>
    <scope>IDENTIFICATION</scope>
</reference>
<dbReference type="InterPro" id="IPR007110">
    <property type="entry name" value="Ig-like_dom"/>
</dbReference>
<evidence type="ECO:0000259" key="5">
    <source>
        <dbReference type="PROSITE" id="PS50835"/>
    </source>
</evidence>
<keyword evidence="3" id="KW-0472">Membrane</keyword>
<feature type="domain" description="Ig-like" evidence="5">
    <location>
        <begin position="103"/>
        <end position="178"/>
    </location>
</feature>
<dbReference type="InterPro" id="IPR013783">
    <property type="entry name" value="Ig-like_fold"/>
</dbReference>
<name>A0A8D2PXQ2_ZOSLA</name>
<evidence type="ECO:0000256" key="1">
    <source>
        <dbReference type="ARBA" id="ARBA00004370"/>
    </source>
</evidence>
<dbReference type="PANTHER" id="PTHR12080">
    <property type="entry name" value="SIGNALING LYMPHOCYTIC ACTIVATION MOLECULE"/>
    <property type="match status" value="1"/>
</dbReference>
<evidence type="ECO:0000256" key="4">
    <source>
        <dbReference type="ARBA" id="ARBA00023180"/>
    </source>
</evidence>
<evidence type="ECO:0000313" key="6">
    <source>
        <dbReference type="Ensembl" id="ENSZLMP00000018633.1"/>
    </source>
</evidence>
<accession>A0A8D2PXQ2</accession>
<evidence type="ECO:0000256" key="3">
    <source>
        <dbReference type="ARBA" id="ARBA00023136"/>
    </source>
</evidence>
<dbReference type="Gene3D" id="2.60.40.10">
    <property type="entry name" value="Immunoglobulins"/>
    <property type="match status" value="2"/>
</dbReference>
<dbReference type="SUPFAM" id="SSF48726">
    <property type="entry name" value="Immunoglobulin"/>
    <property type="match status" value="2"/>
</dbReference>
<reference evidence="6" key="2">
    <citation type="submission" date="2025-09" db="UniProtKB">
        <authorList>
            <consortium name="Ensembl"/>
        </authorList>
    </citation>
    <scope>IDENTIFICATION</scope>
</reference>
<dbReference type="InterPro" id="IPR036179">
    <property type="entry name" value="Ig-like_dom_sf"/>
</dbReference>
<keyword evidence="4" id="KW-0325">Glycoprotein</keyword>
<dbReference type="InterPro" id="IPR015631">
    <property type="entry name" value="CD2/SLAM_rcpt"/>
</dbReference>
<evidence type="ECO:0000256" key="2">
    <source>
        <dbReference type="ARBA" id="ARBA00022729"/>
    </source>
</evidence>
<dbReference type="AlphaFoldDB" id="A0A8D2PXQ2"/>
<evidence type="ECO:0000313" key="7">
    <source>
        <dbReference type="Proteomes" id="UP000694401"/>
    </source>
</evidence>
<dbReference type="Proteomes" id="UP000694401">
    <property type="component" value="Unassembled WGS sequence"/>
</dbReference>
<protein>
    <recommendedName>
        <fullName evidence="5">Ig-like domain-containing protein</fullName>
    </recommendedName>
</protein>
<dbReference type="Ensembl" id="ENSZLMT00000019144.1">
    <property type="protein sequence ID" value="ENSZLMP00000018633.1"/>
    <property type="gene ID" value="ENSZLMG00000012894.1"/>
</dbReference>
<organism evidence="6 7">
    <name type="scientific">Zosterops lateralis melanops</name>
    <dbReference type="NCBI Taxonomy" id="1220523"/>
    <lineage>
        <taxon>Eukaryota</taxon>
        <taxon>Metazoa</taxon>
        <taxon>Chordata</taxon>
        <taxon>Craniata</taxon>
        <taxon>Vertebrata</taxon>
        <taxon>Euteleostomi</taxon>
        <taxon>Archelosauria</taxon>
        <taxon>Archosauria</taxon>
        <taxon>Dinosauria</taxon>
        <taxon>Saurischia</taxon>
        <taxon>Theropoda</taxon>
        <taxon>Coelurosauria</taxon>
        <taxon>Aves</taxon>
        <taxon>Neognathae</taxon>
        <taxon>Neoaves</taxon>
        <taxon>Telluraves</taxon>
        <taxon>Australaves</taxon>
        <taxon>Passeriformes</taxon>
        <taxon>Sylvioidea</taxon>
        <taxon>Zosteropidae</taxon>
        <taxon>Zosterops</taxon>
    </lineage>
</organism>
<dbReference type="PROSITE" id="PS50835">
    <property type="entry name" value="IG_LIKE"/>
    <property type="match status" value="1"/>
</dbReference>
<keyword evidence="7" id="KW-1185">Reference proteome</keyword>
<dbReference type="GO" id="GO:0016020">
    <property type="term" value="C:membrane"/>
    <property type="evidence" value="ECO:0007669"/>
    <property type="project" value="UniProtKB-SubCell"/>
</dbReference>
<dbReference type="PANTHER" id="PTHR12080:SF48">
    <property type="entry name" value="IMMUNOGLOBULIN SUBTYPE DOMAIN-CONTAINING PROTEIN"/>
    <property type="match status" value="1"/>
</dbReference>